<feature type="region of interest" description="Disordered" evidence="1">
    <location>
        <begin position="114"/>
        <end position="162"/>
    </location>
</feature>
<feature type="compositionally biased region" description="Low complexity" evidence="1">
    <location>
        <begin position="182"/>
        <end position="204"/>
    </location>
</feature>
<reference evidence="3 4" key="1">
    <citation type="submission" date="2016-07" db="EMBL/GenBank/DDBJ databases">
        <title>Pervasive Adenine N6-methylation of Active Genes in Fungi.</title>
        <authorList>
            <consortium name="DOE Joint Genome Institute"/>
            <person name="Mondo S.J."/>
            <person name="Dannebaum R.O."/>
            <person name="Kuo R.C."/>
            <person name="Labutti K."/>
            <person name="Haridas S."/>
            <person name="Kuo A."/>
            <person name="Salamov A."/>
            <person name="Ahrendt S.R."/>
            <person name="Lipzen A."/>
            <person name="Sullivan W."/>
            <person name="Andreopoulos W.B."/>
            <person name="Clum A."/>
            <person name="Lindquist E."/>
            <person name="Daum C."/>
            <person name="Ramamoorthy G.K."/>
            <person name="Gryganskyi A."/>
            <person name="Culley D."/>
            <person name="Magnuson J.K."/>
            <person name="James T.Y."/>
            <person name="O'Malley M.A."/>
            <person name="Stajich J.E."/>
            <person name="Spatafora J.W."/>
            <person name="Visel A."/>
            <person name="Grigoriev I.V."/>
        </authorList>
    </citation>
    <scope>NUCLEOTIDE SEQUENCE [LARGE SCALE GENOMIC DNA]</scope>
    <source>
        <strain evidence="3 4">ATCC 12442</strain>
    </source>
</reference>
<name>A0A1Y1WI82_9FUNG</name>
<evidence type="ECO:0000313" key="4">
    <source>
        <dbReference type="Proteomes" id="UP000193922"/>
    </source>
</evidence>
<gene>
    <name evidence="3" type="ORF">DL89DRAFT_265398</name>
</gene>
<protein>
    <submittedName>
        <fullName evidence="3">Uncharacterized protein</fullName>
    </submittedName>
</protein>
<dbReference type="RefSeq" id="XP_040746620.1">
    <property type="nucleotide sequence ID" value="XM_040886644.1"/>
</dbReference>
<dbReference type="OrthoDB" id="5593078at2759"/>
<keyword evidence="4" id="KW-1185">Reference proteome</keyword>
<dbReference type="Proteomes" id="UP000193922">
    <property type="component" value="Unassembled WGS sequence"/>
</dbReference>
<dbReference type="GeneID" id="63803292"/>
<feature type="signal peptide" evidence="2">
    <location>
        <begin position="1"/>
        <end position="25"/>
    </location>
</feature>
<feature type="region of interest" description="Disordered" evidence="1">
    <location>
        <begin position="182"/>
        <end position="278"/>
    </location>
</feature>
<evidence type="ECO:0000256" key="2">
    <source>
        <dbReference type="SAM" id="SignalP"/>
    </source>
</evidence>
<feature type="compositionally biased region" description="Acidic residues" evidence="1">
    <location>
        <begin position="139"/>
        <end position="153"/>
    </location>
</feature>
<dbReference type="EMBL" id="MCFD01000002">
    <property type="protein sequence ID" value="ORX73280.1"/>
    <property type="molecule type" value="Genomic_DNA"/>
</dbReference>
<accession>A0A1Y1WI82</accession>
<feature type="chain" id="PRO_5012553419" evidence="2">
    <location>
        <begin position="26"/>
        <end position="299"/>
    </location>
</feature>
<feature type="compositionally biased region" description="Low complexity" evidence="1">
    <location>
        <begin position="218"/>
        <end position="227"/>
    </location>
</feature>
<keyword evidence="2" id="KW-0732">Signal</keyword>
<comment type="caution">
    <text evidence="3">The sequence shown here is derived from an EMBL/GenBank/DDBJ whole genome shotgun (WGS) entry which is preliminary data.</text>
</comment>
<evidence type="ECO:0000313" key="3">
    <source>
        <dbReference type="EMBL" id="ORX73280.1"/>
    </source>
</evidence>
<organism evidence="3 4">
    <name type="scientific">Linderina pennispora</name>
    <dbReference type="NCBI Taxonomy" id="61395"/>
    <lineage>
        <taxon>Eukaryota</taxon>
        <taxon>Fungi</taxon>
        <taxon>Fungi incertae sedis</taxon>
        <taxon>Zoopagomycota</taxon>
        <taxon>Kickxellomycotina</taxon>
        <taxon>Kickxellomycetes</taxon>
        <taxon>Kickxellales</taxon>
        <taxon>Kickxellaceae</taxon>
        <taxon>Linderina</taxon>
    </lineage>
</organism>
<sequence length="299" mass="30892">MHLHTSAPALLLLLISLIILSPTHASPGKNSDDGVEFVRACDSGSDDVTNQCINRIPEDIGANSSNHACAYHEAEVKCLGLCGNTLTWKVAYINALKRYRLVCAGYIDERIAEKEESGEGGDPDSSNAIRKHKKKKAADEDDSGDAPAGDDADATPAKKKSKKAAIAFDMSALTGDSMVAATSSSEAPDSSSAAAKSQSKAAKPTKSDPAKGKPSPKPTGKPSAKAGSGASRPASGKTQDDKKDDSKQSSRDSEKDGKSSAKGQGLLPTMDPDMAGAGSLQAWSGFTIFAGLLALLSTL</sequence>
<feature type="compositionally biased region" description="Basic and acidic residues" evidence="1">
    <location>
        <begin position="238"/>
        <end position="259"/>
    </location>
</feature>
<evidence type="ECO:0000256" key="1">
    <source>
        <dbReference type="SAM" id="MobiDB-lite"/>
    </source>
</evidence>
<proteinExistence type="predicted"/>
<dbReference type="AlphaFoldDB" id="A0A1Y1WI82"/>